<dbReference type="RefSeq" id="WP_378517826.1">
    <property type="nucleotide sequence ID" value="NZ_CBCSDI010000010.1"/>
</dbReference>
<evidence type="ECO:0000256" key="1">
    <source>
        <dbReference type="SAM" id="SignalP"/>
    </source>
</evidence>
<dbReference type="Gene3D" id="2.60.120.430">
    <property type="entry name" value="Galactose-binding lectin"/>
    <property type="match status" value="1"/>
</dbReference>
<dbReference type="Proteomes" id="UP001589698">
    <property type="component" value="Unassembled WGS sequence"/>
</dbReference>
<feature type="domain" description="Malectin" evidence="2">
    <location>
        <begin position="471"/>
        <end position="619"/>
    </location>
</feature>
<dbReference type="Pfam" id="PF11721">
    <property type="entry name" value="Malectin"/>
    <property type="match status" value="1"/>
</dbReference>
<feature type="signal peptide" evidence="1">
    <location>
        <begin position="1"/>
        <end position="27"/>
    </location>
</feature>
<dbReference type="InterPro" id="IPR021720">
    <property type="entry name" value="Malectin_dom"/>
</dbReference>
<name>A0ABV6DZL3_9ACTN</name>
<dbReference type="EMBL" id="JBHLXH010000001">
    <property type="protein sequence ID" value="MFC0222167.1"/>
    <property type="molecule type" value="Genomic_DNA"/>
</dbReference>
<keyword evidence="1" id="KW-0732">Signal</keyword>
<proteinExistence type="predicted"/>
<dbReference type="SUPFAM" id="SSF63825">
    <property type="entry name" value="YWTD domain"/>
    <property type="match status" value="1"/>
</dbReference>
<keyword evidence="4" id="KW-1185">Reference proteome</keyword>
<evidence type="ECO:0000313" key="4">
    <source>
        <dbReference type="Proteomes" id="UP001589698"/>
    </source>
</evidence>
<reference evidence="3 4" key="1">
    <citation type="submission" date="2024-09" db="EMBL/GenBank/DDBJ databases">
        <authorList>
            <person name="Sun Q."/>
            <person name="Mori K."/>
        </authorList>
    </citation>
    <scope>NUCLEOTIDE SEQUENCE [LARGE SCALE GENOMIC DNA]</scope>
    <source>
        <strain evidence="3 4">CCM 8654</strain>
    </source>
</reference>
<gene>
    <name evidence="3" type="ORF">ACFFJG_06710</name>
</gene>
<comment type="caution">
    <text evidence="3">The sequence shown here is derived from an EMBL/GenBank/DDBJ whole genome shotgun (WGS) entry which is preliminary data.</text>
</comment>
<accession>A0ABV6DZL3</accession>
<sequence length="821" mass="84245">MRRPTGATAATAAALTSLLLAAVPAAAVNADHGDRIVSATPAAFTPHVMNGAVTAITQVGNRVVVAGTFTKVSPSATFSNTADDVTRNRIFAFDATTGAIDPAFNPNLGGAANSLTTDGTSVWVGGSFSSVGGNTAIKRVVKLSATGAVVSGFRSVPNKTVNEVVYQGGRVYVGGSFTSVASGGTTSARGALAALDPTTGATLPAVNVPFTGKYDPDNGGGGTTNITRFDVSPDGSRLAAIGNFATVGGLPRVQVALLDTSGPTASVAAWATNRYDRAHNSCASVFDTFTRDVDFSPAGDYFVVSATGAFAGGAGSGTMCDTVSRWNTASSGNDPEWSDYTGGDTTYGVAVTGSAVYVGGHMRWQNNPFQGDQAGPGAVPREGIAALDPVNGLPLSWNPGRARGVGAQALFATPQGLWVGSDTTRLGGVTRGRLAYLPLAGGKQVPSVAAATLPDDLFLAQRTSGAGANVLYRVDAAGPAIQSGDGGSDWSTADGFVSGGNVADWGSTVPRDATVPAGTPADLFSSERWGEQDWSFPVAAGRHLTVRLYFASQYDGTSQAGQRVFDVLVDGVARLDDFDIVAAAGHKTGTMRSFDVTSDGNGLDIDLRAVVENPLINAIEVLDADAPTGTGAAGVLLRRPVDASASPTAPATTANSSFDWSTVRGAFLVNGSVFYGLADGRLYRRTFNTATGATGAQQVVNLYDDPDTGERIPFAISNLTGIAYDTTTHRLYYTLFGDSRLHYRYFTPESTVVGAQDFIGDNGGVDLSRVAGMTLASGRLLYGSSADGALRSVTFAGGRVTGSPVVTSNDGTWRYRAIFAG</sequence>
<feature type="chain" id="PRO_5047105772" evidence="1">
    <location>
        <begin position="28"/>
        <end position="821"/>
    </location>
</feature>
<organism evidence="3 4">
    <name type="scientific">Nocardioides zeicaulis</name>
    <dbReference type="NCBI Taxonomy" id="1776857"/>
    <lineage>
        <taxon>Bacteria</taxon>
        <taxon>Bacillati</taxon>
        <taxon>Actinomycetota</taxon>
        <taxon>Actinomycetes</taxon>
        <taxon>Propionibacteriales</taxon>
        <taxon>Nocardioidaceae</taxon>
        <taxon>Nocardioides</taxon>
    </lineage>
</organism>
<evidence type="ECO:0000313" key="3">
    <source>
        <dbReference type="EMBL" id="MFC0222167.1"/>
    </source>
</evidence>
<evidence type="ECO:0000259" key="2">
    <source>
        <dbReference type="Pfam" id="PF11721"/>
    </source>
</evidence>
<protein>
    <submittedName>
        <fullName evidence="3">Malectin domain-containing carbohydrate-binding protein</fullName>
    </submittedName>
</protein>